<proteinExistence type="predicted"/>
<dbReference type="EMBL" id="JAMQYH010000002">
    <property type="protein sequence ID" value="KAJ1697102.1"/>
    <property type="molecule type" value="Genomic_DNA"/>
</dbReference>
<dbReference type="Pfam" id="PF13639">
    <property type="entry name" value="zf-RING_2"/>
    <property type="match status" value="1"/>
</dbReference>
<dbReference type="SUPFAM" id="SSF57850">
    <property type="entry name" value="RING/U-box"/>
    <property type="match status" value="1"/>
</dbReference>
<dbReference type="GO" id="GO:0061630">
    <property type="term" value="F:ubiquitin protein ligase activity"/>
    <property type="evidence" value="ECO:0007669"/>
    <property type="project" value="TreeGrafter"/>
</dbReference>
<keyword evidence="4" id="KW-1185">Reference proteome</keyword>
<gene>
    <name evidence="3" type="ORF">LUZ63_005614</name>
</gene>
<comment type="caution">
    <text evidence="3">The sequence shown here is derived from an EMBL/GenBank/DDBJ whole genome shotgun (WGS) entry which is preliminary data.</text>
</comment>
<evidence type="ECO:0000259" key="2">
    <source>
        <dbReference type="PROSITE" id="PS50089"/>
    </source>
</evidence>
<dbReference type="GO" id="GO:0006511">
    <property type="term" value="P:ubiquitin-dependent protein catabolic process"/>
    <property type="evidence" value="ECO:0007669"/>
    <property type="project" value="TreeGrafter"/>
</dbReference>
<dbReference type="Gene3D" id="3.30.40.10">
    <property type="entry name" value="Zinc/RING finger domain, C3HC4 (zinc finger)"/>
    <property type="match status" value="1"/>
</dbReference>
<dbReference type="GO" id="GO:0008270">
    <property type="term" value="F:zinc ion binding"/>
    <property type="evidence" value="ECO:0007669"/>
    <property type="project" value="UniProtKB-KW"/>
</dbReference>
<dbReference type="InterPro" id="IPR001841">
    <property type="entry name" value="Znf_RING"/>
</dbReference>
<keyword evidence="1" id="KW-0863">Zinc-finger</keyword>
<dbReference type="SMART" id="SM00184">
    <property type="entry name" value="RING"/>
    <property type="match status" value="1"/>
</dbReference>
<reference evidence="3" key="1">
    <citation type="journal article" date="2022" name="Cell">
        <title>Repeat-based holocentromeres influence genome architecture and karyotype evolution.</title>
        <authorList>
            <person name="Hofstatter P.G."/>
            <person name="Thangavel G."/>
            <person name="Lux T."/>
            <person name="Neumann P."/>
            <person name="Vondrak T."/>
            <person name="Novak P."/>
            <person name="Zhang M."/>
            <person name="Costa L."/>
            <person name="Castellani M."/>
            <person name="Scott A."/>
            <person name="Toegelov H."/>
            <person name="Fuchs J."/>
            <person name="Mata-Sucre Y."/>
            <person name="Dias Y."/>
            <person name="Vanzela A.L.L."/>
            <person name="Huettel B."/>
            <person name="Almeida C.C.S."/>
            <person name="Simkova H."/>
            <person name="Souza G."/>
            <person name="Pedrosa-Harand A."/>
            <person name="Macas J."/>
            <person name="Mayer K.F.X."/>
            <person name="Houben A."/>
            <person name="Marques A."/>
        </authorList>
    </citation>
    <scope>NUCLEOTIDE SEQUENCE</scope>
    <source>
        <strain evidence="3">RhyBre1mFocal</strain>
    </source>
</reference>
<sequence>MMLPGVELARKRRIHHHDIQPWVPQGHISQPRCPLESSMAEPALAARIRLEERLRGGCATATSQPSNFSSRWSQFMCNGANTSRQQNTTTISTNNATTQRVNQTEVSHSAPVPDSPLLKRLASRGDDLCAVCLEEVTAKKKKKVMRLPCSHKYHSDCVLPWLAAHPDCPCCRTAVPPIATLS</sequence>
<dbReference type="InterPro" id="IPR051826">
    <property type="entry name" value="E3_ubiquitin-ligase_domain"/>
</dbReference>
<organism evidence="3 4">
    <name type="scientific">Rhynchospora breviuscula</name>
    <dbReference type="NCBI Taxonomy" id="2022672"/>
    <lineage>
        <taxon>Eukaryota</taxon>
        <taxon>Viridiplantae</taxon>
        <taxon>Streptophyta</taxon>
        <taxon>Embryophyta</taxon>
        <taxon>Tracheophyta</taxon>
        <taxon>Spermatophyta</taxon>
        <taxon>Magnoliopsida</taxon>
        <taxon>Liliopsida</taxon>
        <taxon>Poales</taxon>
        <taxon>Cyperaceae</taxon>
        <taxon>Cyperoideae</taxon>
        <taxon>Rhynchosporeae</taxon>
        <taxon>Rhynchospora</taxon>
    </lineage>
</organism>
<protein>
    <recommendedName>
        <fullName evidence="2">RING-type domain-containing protein</fullName>
    </recommendedName>
</protein>
<evidence type="ECO:0000313" key="3">
    <source>
        <dbReference type="EMBL" id="KAJ1697102.1"/>
    </source>
</evidence>
<dbReference type="Proteomes" id="UP001151287">
    <property type="component" value="Unassembled WGS sequence"/>
</dbReference>
<dbReference type="PROSITE" id="PS50089">
    <property type="entry name" value="ZF_RING_2"/>
    <property type="match status" value="1"/>
</dbReference>
<dbReference type="PANTHER" id="PTHR22765">
    <property type="entry name" value="RING FINGER AND PROTEASE ASSOCIATED DOMAIN-CONTAINING"/>
    <property type="match status" value="1"/>
</dbReference>
<keyword evidence="1" id="KW-0862">Zinc</keyword>
<dbReference type="AlphaFoldDB" id="A0A9Q0CNV2"/>
<evidence type="ECO:0000313" key="4">
    <source>
        <dbReference type="Proteomes" id="UP001151287"/>
    </source>
</evidence>
<dbReference type="PANTHER" id="PTHR22765:SF348">
    <property type="entry name" value="OS09G0446275 PROTEIN"/>
    <property type="match status" value="1"/>
</dbReference>
<keyword evidence="1" id="KW-0479">Metal-binding</keyword>
<feature type="domain" description="RING-type" evidence="2">
    <location>
        <begin position="129"/>
        <end position="172"/>
    </location>
</feature>
<name>A0A9Q0CNV2_9POAL</name>
<evidence type="ECO:0000256" key="1">
    <source>
        <dbReference type="PROSITE-ProRule" id="PRU00175"/>
    </source>
</evidence>
<accession>A0A9Q0CNV2</accession>
<dbReference type="OrthoDB" id="8062037at2759"/>
<dbReference type="InterPro" id="IPR013083">
    <property type="entry name" value="Znf_RING/FYVE/PHD"/>
</dbReference>